<dbReference type="EMBL" id="MU277222">
    <property type="protein sequence ID" value="KAI0059955.1"/>
    <property type="molecule type" value="Genomic_DNA"/>
</dbReference>
<protein>
    <submittedName>
        <fullName evidence="1">Uncharacterized protein</fullName>
    </submittedName>
</protein>
<dbReference type="Proteomes" id="UP000814140">
    <property type="component" value="Unassembled WGS sequence"/>
</dbReference>
<name>A0ACB8SVG5_9AGAM</name>
<reference evidence="1" key="2">
    <citation type="journal article" date="2022" name="New Phytol.">
        <title>Evolutionary transition to the ectomycorrhizal habit in the genomes of a hyperdiverse lineage of mushroom-forming fungi.</title>
        <authorList>
            <person name="Looney B."/>
            <person name="Miyauchi S."/>
            <person name="Morin E."/>
            <person name="Drula E."/>
            <person name="Courty P.E."/>
            <person name="Kohler A."/>
            <person name="Kuo A."/>
            <person name="LaButti K."/>
            <person name="Pangilinan J."/>
            <person name="Lipzen A."/>
            <person name="Riley R."/>
            <person name="Andreopoulos W."/>
            <person name="He G."/>
            <person name="Johnson J."/>
            <person name="Nolan M."/>
            <person name="Tritt A."/>
            <person name="Barry K.W."/>
            <person name="Grigoriev I.V."/>
            <person name="Nagy L.G."/>
            <person name="Hibbett D."/>
            <person name="Henrissat B."/>
            <person name="Matheny P.B."/>
            <person name="Labbe J."/>
            <person name="Martin F.M."/>
        </authorList>
    </citation>
    <scope>NUCLEOTIDE SEQUENCE</scope>
    <source>
        <strain evidence="1">HHB10654</strain>
    </source>
</reference>
<keyword evidence="2" id="KW-1185">Reference proteome</keyword>
<comment type="caution">
    <text evidence="1">The sequence shown here is derived from an EMBL/GenBank/DDBJ whole genome shotgun (WGS) entry which is preliminary data.</text>
</comment>
<evidence type="ECO:0000313" key="1">
    <source>
        <dbReference type="EMBL" id="KAI0059955.1"/>
    </source>
</evidence>
<gene>
    <name evidence="1" type="ORF">BV25DRAFT_999939</name>
</gene>
<organism evidence="1 2">
    <name type="scientific">Artomyces pyxidatus</name>
    <dbReference type="NCBI Taxonomy" id="48021"/>
    <lineage>
        <taxon>Eukaryota</taxon>
        <taxon>Fungi</taxon>
        <taxon>Dikarya</taxon>
        <taxon>Basidiomycota</taxon>
        <taxon>Agaricomycotina</taxon>
        <taxon>Agaricomycetes</taxon>
        <taxon>Russulales</taxon>
        <taxon>Auriscalpiaceae</taxon>
        <taxon>Artomyces</taxon>
    </lineage>
</organism>
<evidence type="ECO:0000313" key="2">
    <source>
        <dbReference type="Proteomes" id="UP000814140"/>
    </source>
</evidence>
<reference evidence="1" key="1">
    <citation type="submission" date="2021-03" db="EMBL/GenBank/DDBJ databases">
        <authorList>
            <consortium name="DOE Joint Genome Institute"/>
            <person name="Ahrendt S."/>
            <person name="Looney B.P."/>
            <person name="Miyauchi S."/>
            <person name="Morin E."/>
            <person name="Drula E."/>
            <person name="Courty P.E."/>
            <person name="Chicoki N."/>
            <person name="Fauchery L."/>
            <person name="Kohler A."/>
            <person name="Kuo A."/>
            <person name="Labutti K."/>
            <person name="Pangilinan J."/>
            <person name="Lipzen A."/>
            <person name="Riley R."/>
            <person name="Andreopoulos W."/>
            <person name="He G."/>
            <person name="Johnson J."/>
            <person name="Barry K.W."/>
            <person name="Grigoriev I.V."/>
            <person name="Nagy L."/>
            <person name="Hibbett D."/>
            <person name="Henrissat B."/>
            <person name="Matheny P.B."/>
            <person name="Labbe J."/>
            <person name="Martin F."/>
        </authorList>
    </citation>
    <scope>NUCLEOTIDE SEQUENCE</scope>
    <source>
        <strain evidence="1">HHB10654</strain>
    </source>
</reference>
<accession>A0ACB8SVG5</accession>
<sequence>MTTSPPGVCIVFAACGSMTCTGSGLCSSHYCHPYLCDNLVYGFLLVLSLFLISYGLCGIVWFRCVVVSVHRLPASIHIFAAVCQLYCSELLLYRLVGPYFSHKVLSRIVSLPADCNWLSWLSLVTSTVSETAQS</sequence>
<proteinExistence type="predicted"/>